<dbReference type="Proteomes" id="UP000318704">
    <property type="component" value="Chromosome"/>
</dbReference>
<dbReference type="InterPro" id="IPR023393">
    <property type="entry name" value="START-like_dom_sf"/>
</dbReference>
<accession>A0A517VPS1</accession>
<gene>
    <name evidence="1" type="ORF">V144x_04480</name>
</gene>
<dbReference type="Pfam" id="PF10604">
    <property type="entry name" value="Polyketide_cyc2"/>
    <property type="match status" value="1"/>
</dbReference>
<reference evidence="1 2" key="1">
    <citation type="submission" date="2019-03" db="EMBL/GenBank/DDBJ databases">
        <title>Deep-cultivation of Planctomycetes and their phenomic and genomic characterization uncovers novel biology.</title>
        <authorList>
            <person name="Wiegand S."/>
            <person name="Jogler M."/>
            <person name="Boedeker C."/>
            <person name="Pinto D."/>
            <person name="Vollmers J."/>
            <person name="Rivas-Marin E."/>
            <person name="Kohn T."/>
            <person name="Peeters S.H."/>
            <person name="Heuer A."/>
            <person name="Rast P."/>
            <person name="Oberbeckmann S."/>
            <person name="Bunk B."/>
            <person name="Jeske O."/>
            <person name="Meyerdierks A."/>
            <person name="Storesund J.E."/>
            <person name="Kallscheuer N."/>
            <person name="Luecker S."/>
            <person name="Lage O.M."/>
            <person name="Pohl T."/>
            <person name="Merkel B.J."/>
            <person name="Hornburger P."/>
            <person name="Mueller R.-W."/>
            <person name="Bruemmer F."/>
            <person name="Labrenz M."/>
            <person name="Spormann A.M."/>
            <person name="Op den Camp H."/>
            <person name="Overmann J."/>
            <person name="Amann R."/>
            <person name="Jetten M.S.M."/>
            <person name="Mascher T."/>
            <person name="Medema M.H."/>
            <person name="Devos D.P."/>
            <person name="Kaster A.-K."/>
            <person name="Ovreas L."/>
            <person name="Rohde M."/>
            <person name="Galperin M.Y."/>
            <person name="Jogler C."/>
        </authorList>
    </citation>
    <scope>NUCLEOTIDE SEQUENCE [LARGE SCALE GENOMIC DNA]</scope>
    <source>
        <strain evidence="1 2">V144</strain>
    </source>
</reference>
<evidence type="ECO:0000313" key="2">
    <source>
        <dbReference type="Proteomes" id="UP000318704"/>
    </source>
</evidence>
<organism evidence="1 2">
    <name type="scientific">Gimesia aquarii</name>
    <dbReference type="NCBI Taxonomy" id="2527964"/>
    <lineage>
        <taxon>Bacteria</taxon>
        <taxon>Pseudomonadati</taxon>
        <taxon>Planctomycetota</taxon>
        <taxon>Planctomycetia</taxon>
        <taxon>Planctomycetales</taxon>
        <taxon>Planctomycetaceae</taxon>
        <taxon>Gimesia</taxon>
    </lineage>
</organism>
<dbReference type="Gene3D" id="3.30.530.20">
    <property type="match status" value="1"/>
</dbReference>
<dbReference type="SUPFAM" id="SSF55961">
    <property type="entry name" value="Bet v1-like"/>
    <property type="match status" value="1"/>
</dbReference>
<dbReference type="RefSeq" id="WP_144980707.1">
    <property type="nucleotide sequence ID" value="NZ_CP037920.1"/>
</dbReference>
<protein>
    <submittedName>
        <fullName evidence="1">Polyketide cyclase / dehydrase and lipid transport</fullName>
    </submittedName>
</protein>
<dbReference type="EMBL" id="CP037920">
    <property type="protein sequence ID" value="QDT95014.1"/>
    <property type="molecule type" value="Genomic_DNA"/>
</dbReference>
<sequence>MTQTTITRTIDAPLEDVFNTVADISQFSEAIPHIIKVEFLTESKTGVGTRFRETRVMKGKEVATELEVTEYAENDRVRMVADSHGTVWDSLFTVRSENGKTNLTLIMEARAYKFLPRLMNPLIKGMVAKAVGMDMDMVKAHCENQQK</sequence>
<name>A0A517VPS1_9PLAN</name>
<evidence type="ECO:0000313" key="1">
    <source>
        <dbReference type="EMBL" id="QDT95014.1"/>
    </source>
</evidence>
<dbReference type="AlphaFoldDB" id="A0A517VPS1"/>
<dbReference type="InterPro" id="IPR019587">
    <property type="entry name" value="Polyketide_cyclase/dehydratase"/>
</dbReference>
<dbReference type="KEGG" id="gaw:V144x_04480"/>
<proteinExistence type="predicted"/>